<evidence type="ECO:0000259" key="5">
    <source>
        <dbReference type="Pfam" id="PF00535"/>
    </source>
</evidence>
<accession>A0A1F7FJU1</accession>
<dbReference type="SMART" id="SM00028">
    <property type="entry name" value="TPR"/>
    <property type="match status" value="10"/>
</dbReference>
<dbReference type="SUPFAM" id="SSF48452">
    <property type="entry name" value="TPR-like"/>
    <property type="match status" value="2"/>
</dbReference>
<sequence length="1750" mass="194341">MDRPVKYSIVIVTYNSETDIGICLSAIQKSTRNHEIIVIDNASRDKTREAIAGFPGIKTIFNSENRGFSAATNQGIMASTGEYIVLLNPDTAVFPLWADRMAEKFQRISNVGAVGPLSTNCIGYQSVFVHFKDHDFNNDTGFRAIAEKVMLCQGKHFETNLLIGFCLMFKREVIDHVGLLDERLFLGNDDLDLSWRLRLHGYKLIVAQDAFIAHEMQKSFKTEKKETTEKLVQKSTDALYRKLVRYYGKKNLPTAEQLWGIPWFKPSDKVQAEKIPGPETKLKIILVPPADKEDGLAKLASGLAAQCTIVENGPADAMICFNTLEPGLPERLAAAQVPVIAVFSHAAVDFPLHIKLIDHCNHCVFTDFHYFSYARSLGYRHISFMRLPVVDEVVAGNETLDIVCPGVYADYLCSARGVVMRKLLLLSSIYKISFSPEAVTAARWIVDTPADTGHGLSRFALEAMGQGKLVFTYQDNSSSPAPGLIAGEHFVAFNTPDDLEKKLSYYTSHADEVRAISSAGHKAAWAHFTVDNGVFRICALVREVISPQSPICAEPRKISASSLPFIRACANDFGKAVLAVEKAGLSCDESSEKMALATVRLNDPATAVSVLRTIDKGLSKAGSYSLGLLLREKGEHASAKRYFEQTLETRLASLTDLCWVLPAGMPYERTIYLKSVLMKTSGTSEANALDNGDRALNACALYHLAYIALGENNLPGARKYAQAMQGMGAVNDLMRVLSALVSFQSSDREGAARHCGMVFESNPLGRSAGLALGSICMSFDNKESAWQALIHGIDALQLICLANGPAAGDYTSQLNEYRKALADCGANPPEPKPFFTLAPTAPVRRYADLFTQESPDEIDLNTLEEPEEALIHKKGLGRSIAVSFRNIQSLECMHELTSGTFSSFSPLIGERVREYTFVTAENLLSRCGYDITSIAAHPLDETAKRGITDELVRAGRLVLKRLEYTADEWERFFVRSYTITAVPRTFKTVSAKKVSIVMLTFNQLSYTKQCIESINACTDTPFEIIVVDNGSTDATPAWLSECETKGLVKKAILNKENRGVAAGWNQGMRATDGDYILIMNNDVVVSRGWLIAMLQCAESNPAIGMVGPMTNSISGLQLERAANYTSLGEFHSYAREYLERNAGNWWEIFRIVGFCMLIKKEIAAVVGDFDERFGLGNFEDDDYCLRIRRAGYRIMVAGDSFIHHFGSVSFSNSPVDWSEQMLKNQRLFNEKWASLDRETIEKRTTSKAGTLIEEAGRLVGSGSYREAIPLYLAALEKEPANALGYEGLGIVAFYLNNLSDAEKFFIEALRHAPNHVDAAFNLADVYERTGRTDKMREVLSDVLRKDPDNREARQRLARISTDKPASTHGALFAAGLVKEAEECIARGDYDSAINQLAIVIENNRDDHRAFNGMGLCAWYKGKIEEAYWFFKKAVTINPVFEDALINFSDAAMVVGRTEEVISLFEQALERDPSLKTIAKNLEKIRIEYRKNETAFNFTKVIAARELNSKGEAFINEGLVDKAEAVFRDILGPDPGNFVAINNLGVVCWYRGDLNQAVSYFKQALALSPTYEDALVNIFDVALKQRTIPAIIPLLESALRQNPSLCDAREILHQIQLRRDRIYEIRYYGQIDGSLGLNQEGKQLLEALKLNEATLKFLDAIEKNGDNSDSYCGLGIIQFYRAEYEDAFKLFTRAVELNPLSQDALLNLYDAALRIGYAEVVRPRLQNALDIDPSLADIKRILEEGITPEKL</sequence>
<dbReference type="GO" id="GO:0016757">
    <property type="term" value="F:glycosyltransferase activity"/>
    <property type="evidence" value="ECO:0007669"/>
    <property type="project" value="UniProtKB-KW"/>
</dbReference>
<feature type="domain" description="Glycosyltransferase 2-like" evidence="5">
    <location>
        <begin position="8"/>
        <end position="176"/>
    </location>
</feature>
<protein>
    <recommendedName>
        <fullName evidence="9">Glycosyltransferase 2-like domain-containing protein</fullName>
    </recommendedName>
</protein>
<proteinExistence type="inferred from homology"/>
<evidence type="ECO:0000313" key="8">
    <source>
        <dbReference type="Proteomes" id="UP000179243"/>
    </source>
</evidence>
<gene>
    <name evidence="7" type="ORF">A2519_11630</name>
</gene>
<dbReference type="InterPro" id="IPR029044">
    <property type="entry name" value="Nucleotide-diphossugar_trans"/>
</dbReference>
<dbReference type="Pfam" id="PF14559">
    <property type="entry name" value="TPR_19"/>
    <property type="match status" value="1"/>
</dbReference>
<dbReference type="InterPro" id="IPR055259">
    <property type="entry name" value="YkvP/CgeB_Glyco_trans-like"/>
</dbReference>
<dbReference type="CDD" id="cd04186">
    <property type="entry name" value="GT_2_like_c"/>
    <property type="match status" value="2"/>
</dbReference>
<dbReference type="SUPFAM" id="SSF53448">
    <property type="entry name" value="Nucleotide-diphospho-sugar transferases"/>
    <property type="match status" value="2"/>
</dbReference>
<reference evidence="7 8" key="1">
    <citation type="journal article" date="2016" name="Nat. Commun.">
        <title>Thousands of microbial genomes shed light on interconnected biogeochemical processes in an aquifer system.</title>
        <authorList>
            <person name="Anantharaman K."/>
            <person name="Brown C.T."/>
            <person name="Hug L.A."/>
            <person name="Sharon I."/>
            <person name="Castelle C.J."/>
            <person name="Probst A.J."/>
            <person name="Thomas B.C."/>
            <person name="Singh A."/>
            <person name="Wilkins M.J."/>
            <person name="Karaoz U."/>
            <person name="Brodie E.L."/>
            <person name="Williams K.H."/>
            <person name="Hubbard S.S."/>
            <person name="Banfield J.F."/>
        </authorList>
    </citation>
    <scope>NUCLEOTIDE SEQUENCE [LARGE SCALE GENOMIC DNA]</scope>
</reference>
<dbReference type="PROSITE" id="PS50005">
    <property type="entry name" value="TPR"/>
    <property type="match status" value="6"/>
</dbReference>
<dbReference type="EMBL" id="MFYX01000018">
    <property type="protein sequence ID" value="OGK06903.1"/>
    <property type="molecule type" value="Genomic_DNA"/>
</dbReference>
<dbReference type="Gene3D" id="3.90.550.10">
    <property type="entry name" value="Spore Coat Polysaccharide Biosynthesis Protein SpsA, Chain A"/>
    <property type="match status" value="2"/>
</dbReference>
<keyword evidence="4" id="KW-0802">TPR repeat</keyword>
<organism evidence="7 8">
    <name type="scientific">Candidatus Raymondbacteria bacterium RIFOXYD12_FULL_49_13</name>
    <dbReference type="NCBI Taxonomy" id="1817890"/>
    <lineage>
        <taxon>Bacteria</taxon>
        <taxon>Raymondiibacteriota</taxon>
    </lineage>
</organism>
<dbReference type="InterPro" id="IPR001173">
    <property type="entry name" value="Glyco_trans_2-like"/>
</dbReference>
<feature type="repeat" description="TPR" evidence="4">
    <location>
        <begin position="1667"/>
        <end position="1700"/>
    </location>
</feature>
<dbReference type="InterPro" id="IPR011990">
    <property type="entry name" value="TPR-like_helical_dom_sf"/>
</dbReference>
<evidence type="ECO:0008006" key="9">
    <source>
        <dbReference type="Google" id="ProtNLM"/>
    </source>
</evidence>
<evidence type="ECO:0000256" key="3">
    <source>
        <dbReference type="ARBA" id="ARBA00022679"/>
    </source>
</evidence>
<feature type="repeat" description="TPR" evidence="4">
    <location>
        <begin position="1282"/>
        <end position="1315"/>
    </location>
</feature>
<evidence type="ECO:0000256" key="4">
    <source>
        <dbReference type="PROSITE-ProRule" id="PRU00339"/>
    </source>
</evidence>
<feature type="repeat" description="TPR" evidence="4">
    <location>
        <begin position="1441"/>
        <end position="1474"/>
    </location>
</feature>
<feature type="repeat" description="TPR" evidence="4">
    <location>
        <begin position="1316"/>
        <end position="1349"/>
    </location>
</feature>
<evidence type="ECO:0000256" key="1">
    <source>
        <dbReference type="ARBA" id="ARBA00006739"/>
    </source>
</evidence>
<dbReference type="Pfam" id="PF13432">
    <property type="entry name" value="TPR_16"/>
    <property type="match status" value="1"/>
</dbReference>
<dbReference type="Pfam" id="PF13176">
    <property type="entry name" value="TPR_7"/>
    <property type="match status" value="1"/>
</dbReference>
<dbReference type="Pfam" id="PF00535">
    <property type="entry name" value="Glycos_transf_2"/>
    <property type="match status" value="2"/>
</dbReference>
<name>A0A1F7FJU1_UNCRA</name>
<evidence type="ECO:0000313" key="7">
    <source>
        <dbReference type="EMBL" id="OGK06903.1"/>
    </source>
</evidence>
<keyword evidence="3" id="KW-0808">Transferase</keyword>
<dbReference type="Pfam" id="PF13524">
    <property type="entry name" value="Glyco_trans_1_2"/>
    <property type="match status" value="1"/>
</dbReference>
<feature type="domain" description="Glycosyltransferase 2-like" evidence="5">
    <location>
        <begin position="995"/>
        <end position="1163"/>
    </location>
</feature>
<dbReference type="PROSITE" id="PS50293">
    <property type="entry name" value="TPR_REGION"/>
    <property type="match status" value="1"/>
</dbReference>
<dbReference type="InterPro" id="IPR019734">
    <property type="entry name" value="TPR_rpt"/>
</dbReference>
<comment type="similarity">
    <text evidence="1">Belongs to the glycosyltransferase 2 family.</text>
</comment>
<comment type="caution">
    <text evidence="7">The sequence shown here is derived from an EMBL/GenBank/DDBJ whole genome shotgun (WGS) entry which is preliminary data.</text>
</comment>
<dbReference type="Gene3D" id="1.25.40.10">
    <property type="entry name" value="Tetratricopeptide repeat domain"/>
    <property type="match status" value="3"/>
</dbReference>
<feature type="repeat" description="TPR" evidence="4">
    <location>
        <begin position="1537"/>
        <end position="1570"/>
    </location>
</feature>
<evidence type="ECO:0000259" key="6">
    <source>
        <dbReference type="Pfam" id="PF13524"/>
    </source>
</evidence>
<keyword evidence="2" id="KW-0328">Glycosyltransferase</keyword>
<evidence type="ECO:0000256" key="2">
    <source>
        <dbReference type="ARBA" id="ARBA00022676"/>
    </source>
</evidence>
<feature type="domain" description="Spore protein YkvP/CgeB glycosyl transferase-like" evidence="6">
    <location>
        <begin position="459"/>
        <end position="532"/>
    </location>
</feature>
<dbReference type="PANTHER" id="PTHR43179">
    <property type="entry name" value="RHAMNOSYLTRANSFERASE WBBL"/>
    <property type="match status" value="1"/>
</dbReference>
<feature type="repeat" description="TPR" evidence="4">
    <location>
        <begin position="1407"/>
        <end position="1440"/>
    </location>
</feature>
<dbReference type="Proteomes" id="UP000179243">
    <property type="component" value="Unassembled WGS sequence"/>
</dbReference>
<dbReference type="PANTHER" id="PTHR43179:SF12">
    <property type="entry name" value="GALACTOFURANOSYLTRANSFERASE GLFT2"/>
    <property type="match status" value="1"/>
</dbReference>